<dbReference type="Pfam" id="PF26253">
    <property type="entry name" value="RdRP_head"/>
    <property type="match status" value="1"/>
</dbReference>
<evidence type="ECO:0000259" key="11">
    <source>
        <dbReference type="Pfam" id="PF26253"/>
    </source>
</evidence>
<dbReference type="Proteomes" id="UP001149165">
    <property type="component" value="Unassembled WGS sequence"/>
</dbReference>
<feature type="domain" description="RDRP core" evidence="10">
    <location>
        <begin position="432"/>
        <end position="1012"/>
    </location>
</feature>
<keyword evidence="5 8" id="KW-0694">RNA-binding</keyword>
<comment type="caution">
    <text evidence="12">The sequence shown here is derived from an EMBL/GenBank/DDBJ whole genome shotgun (WGS) entry which is preliminary data.</text>
</comment>
<dbReference type="PANTHER" id="PTHR23079">
    <property type="entry name" value="RNA-DEPENDENT RNA POLYMERASE"/>
    <property type="match status" value="1"/>
</dbReference>
<organism evidence="12 13">
    <name type="scientific">Penicillium angulare</name>
    <dbReference type="NCBI Taxonomy" id="116970"/>
    <lineage>
        <taxon>Eukaryota</taxon>
        <taxon>Fungi</taxon>
        <taxon>Dikarya</taxon>
        <taxon>Ascomycota</taxon>
        <taxon>Pezizomycotina</taxon>
        <taxon>Eurotiomycetes</taxon>
        <taxon>Eurotiomycetidae</taxon>
        <taxon>Eurotiales</taxon>
        <taxon>Aspergillaceae</taxon>
        <taxon>Penicillium</taxon>
    </lineage>
</organism>
<dbReference type="GO" id="GO:0003723">
    <property type="term" value="F:RNA binding"/>
    <property type="evidence" value="ECO:0007669"/>
    <property type="project" value="UniProtKB-KW"/>
</dbReference>
<evidence type="ECO:0000313" key="12">
    <source>
        <dbReference type="EMBL" id="KAJ5116217.1"/>
    </source>
</evidence>
<dbReference type="EMBL" id="JAPQKH010000001">
    <property type="protein sequence ID" value="KAJ5116217.1"/>
    <property type="molecule type" value="Genomic_DNA"/>
</dbReference>
<feature type="compositionally biased region" description="Basic and acidic residues" evidence="9">
    <location>
        <begin position="1290"/>
        <end position="1303"/>
    </location>
</feature>
<gene>
    <name evidence="12" type="ORF">N7456_000565</name>
</gene>
<evidence type="ECO:0000259" key="10">
    <source>
        <dbReference type="Pfam" id="PF05183"/>
    </source>
</evidence>
<evidence type="ECO:0000256" key="9">
    <source>
        <dbReference type="SAM" id="MobiDB-lite"/>
    </source>
</evidence>
<protein>
    <recommendedName>
        <fullName evidence="8">RNA-dependent RNA polymerase</fullName>
        <ecNumber evidence="8">2.7.7.48</ecNumber>
    </recommendedName>
</protein>
<dbReference type="OrthoDB" id="6513042at2759"/>
<dbReference type="InterPro" id="IPR007855">
    <property type="entry name" value="RDRP"/>
</dbReference>
<dbReference type="PANTHER" id="PTHR23079:SF55">
    <property type="entry name" value="RNA-DIRECTED RNA POLYMERASE"/>
    <property type="match status" value="1"/>
</dbReference>
<keyword evidence="13" id="KW-1185">Reference proteome</keyword>
<evidence type="ECO:0000256" key="7">
    <source>
        <dbReference type="ARBA" id="ARBA00048744"/>
    </source>
</evidence>
<comment type="similarity">
    <text evidence="1 8">Belongs to the RdRP family.</text>
</comment>
<dbReference type="EC" id="2.7.7.48" evidence="8"/>
<evidence type="ECO:0000256" key="6">
    <source>
        <dbReference type="ARBA" id="ARBA00023158"/>
    </source>
</evidence>
<proteinExistence type="inferred from homology"/>
<evidence type="ECO:0000256" key="3">
    <source>
        <dbReference type="ARBA" id="ARBA00022679"/>
    </source>
</evidence>
<keyword evidence="6" id="KW-0943">RNA-mediated gene silencing</keyword>
<evidence type="ECO:0000256" key="1">
    <source>
        <dbReference type="ARBA" id="ARBA00005762"/>
    </source>
</evidence>
<dbReference type="InterPro" id="IPR057596">
    <property type="entry name" value="RDRP_core"/>
</dbReference>
<evidence type="ECO:0000313" key="13">
    <source>
        <dbReference type="Proteomes" id="UP001149165"/>
    </source>
</evidence>
<keyword evidence="3 8" id="KW-0808">Transferase</keyword>
<evidence type="ECO:0000256" key="2">
    <source>
        <dbReference type="ARBA" id="ARBA00022484"/>
    </source>
</evidence>
<evidence type="ECO:0000256" key="8">
    <source>
        <dbReference type="RuleBase" id="RU363098"/>
    </source>
</evidence>
<keyword evidence="2 8" id="KW-0696">RNA-directed RNA polymerase</keyword>
<reference evidence="12" key="2">
    <citation type="journal article" date="2023" name="IMA Fungus">
        <title>Comparative genomic study of the Penicillium genus elucidates a diverse pangenome and 15 lateral gene transfer events.</title>
        <authorList>
            <person name="Petersen C."/>
            <person name="Sorensen T."/>
            <person name="Nielsen M.R."/>
            <person name="Sondergaard T.E."/>
            <person name="Sorensen J.L."/>
            <person name="Fitzpatrick D.A."/>
            <person name="Frisvad J.C."/>
            <person name="Nielsen K.L."/>
        </authorList>
    </citation>
    <scope>NUCLEOTIDE SEQUENCE</scope>
    <source>
        <strain evidence="12">IBT 30069</strain>
    </source>
</reference>
<name>A0A9W9GCE1_9EURO</name>
<dbReference type="Pfam" id="PF05183">
    <property type="entry name" value="RdRP"/>
    <property type="match status" value="1"/>
</dbReference>
<feature type="region of interest" description="Disordered" evidence="9">
    <location>
        <begin position="1290"/>
        <end position="1326"/>
    </location>
</feature>
<sequence length="1356" mass="155142">MASMTPPTFQVPPVWATWKNWESVALTVLELPAEVNTYDLWGWFGGKGTIIYIDISEPRNNAKSGGRNARIRFKPPPNTDFWDKGTYPVVLRSGRPYSLIIRVDLNSQSPVVPSPEFKLASLDVGVLLGERSFAPLHGFKDSKSLNAVIDVKQRSLFIYFDLVVRTSQNPMLKAEETPSLYRARLKFFDVSRIWETLDQETKKRSLTIVLKSPALFYRQVTDFQPTFKSDDCWRSADTWYRQTAIIHHPLRQANISTNLRKSGHIIDLGRWNAFRITFSEESVSQETSAVTKAILKDHNIIVEDGSSLTEVEKCPPAVWDWIDLSESHHSRTSYHTLSTLYNNEFVYLPFSVRYQLEVCISHGLFSEFTLTKEFLLELMSLGEAKAQRLLEHVATKKKNYPNPMKVFALEWYKGVSQSRIPKYCCFMRTARVTPTTIYYNTPTVDTSNRVTRRYIEFADRFLRVRFTDEVTHGRINSCPNNSNDEIFTRVKRTMANGITIGDRHFEFLAFGNSQFREHGAYFFAPLPSLTAAHMRAWMGQFKHIRNIAKHSARLGQCFSTTRAISGSRVEIRRHDDIVRNDQNFSDGVGKISKFLAEMTMNELKIKTSTGRYPSAFQFRLGGCKGLLVVSSDPRPNEIHIRNSQFKFEAESNGLEIIRWSQFNAATLNRQLILVLSALGIPDWVIRRKLKLMLSDFDKAMQDDAQAIILLRKFVDPNEMTFKFARMVSDGFRRNNEPFVNSMLQLWRAWHLKYLKEKARIVIEKGASLFGCVDETGVLKGYFTDRVNKIHGNSTYEQKLDTLPEIFVQISRLDKDSVPEVIKGVCILARNPSLHAGDVRVVRAVDKPELRHLHNVVVLPQTGDRDIASMCSGGDLDGDDYLVVWDQDLIPQYWFTQPMQYTGRKAPDLDHDVTVDEITSFFVTYMKCDYLPRIAHAHMALADCLDAGVREEKCVRLAKLHSDAVDYNKTGAVAKMGRDLEPRFWPHFMEKKNKPMGKIYHSKKILGQLYDSVKLGDFTPNLNLPFDSRILTCDLVPESSSYLEFAKNLKAEYDDALRRIMSQYEIKTEFEVWSTFVLEHNSLCHDFKIHEDLGRMSSKLREGFRQACYEEACGRSFEDIAPLVVALYRVTQEDTSEALRKAREKRNDDYDDAESIHSAEDEQVQTPLISCPWIFHEFLGKIATGQYAKSAHNAEQATPTQPRTKTKVYSQEEVQELIAEFQNTVRDRPSDTKADDSLSMTPELSLSFSKATVEGSDSGINVKETQEFATRTGLDNGIAWNRQKINITNEKDEIRDESNKENRNVDAANASTDKASRGMDEDGDVEMGGEDVTDIIEEENEVRPNAVDNLLRMLGEE</sequence>
<feature type="domain" description="RDRP C-terminal head" evidence="11">
    <location>
        <begin position="1035"/>
        <end position="1188"/>
    </location>
</feature>
<accession>A0A9W9GCE1</accession>
<reference evidence="12" key="1">
    <citation type="submission" date="2022-11" db="EMBL/GenBank/DDBJ databases">
        <authorList>
            <person name="Petersen C."/>
        </authorList>
    </citation>
    <scope>NUCLEOTIDE SEQUENCE</scope>
    <source>
        <strain evidence="12">IBT 30069</strain>
    </source>
</reference>
<dbReference type="GO" id="GO:0003968">
    <property type="term" value="F:RNA-directed RNA polymerase activity"/>
    <property type="evidence" value="ECO:0007669"/>
    <property type="project" value="UniProtKB-KW"/>
</dbReference>
<dbReference type="GO" id="GO:0031380">
    <property type="term" value="C:nuclear RNA-directed RNA polymerase complex"/>
    <property type="evidence" value="ECO:0007669"/>
    <property type="project" value="TreeGrafter"/>
</dbReference>
<evidence type="ECO:0000256" key="5">
    <source>
        <dbReference type="ARBA" id="ARBA00022884"/>
    </source>
</evidence>
<keyword evidence="4 8" id="KW-0548">Nucleotidyltransferase</keyword>
<comment type="catalytic activity">
    <reaction evidence="7 8">
        <text>RNA(n) + a ribonucleoside 5'-triphosphate = RNA(n+1) + diphosphate</text>
        <dbReference type="Rhea" id="RHEA:21248"/>
        <dbReference type="Rhea" id="RHEA-COMP:14527"/>
        <dbReference type="Rhea" id="RHEA-COMP:17342"/>
        <dbReference type="ChEBI" id="CHEBI:33019"/>
        <dbReference type="ChEBI" id="CHEBI:61557"/>
        <dbReference type="ChEBI" id="CHEBI:140395"/>
        <dbReference type="EC" id="2.7.7.48"/>
    </reaction>
</comment>
<dbReference type="GO" id="GO:0030422">
    <property type="term" value="P:siRNA processing"/>
    <property type="evidence" value="ECO:0007669"/>
    <property type="project" value="TreeGrafter"/>
</dbReference>
<evidence type="ECO:0000256" key="4">
    <source>
        <dbReference type="ARBA" id="ARBA00022695"/>
    </source>
</evidence>
<dbReference type="InterPro" id="IPR058752">
    <property type="entry name" value="RDRP_C_head"/>
</dbReference>